<protein>
    <recommendedName>
        <fullName evidence="2">ABC transmembrane type-2 domain-containing protein</fullName>
    </recommendedName>
</protein>
<feature type="transmembrane region" description="Helical" evidence="1">
    <location>
        <begin position="145"/>
        <end position="165"/>
    </location>
</feature>
<sequence length="261" mass="29925">MNPNRVYAIILRFLFNFRHNLDQVFDAFYWPVIDLLLLGLTTSYFAKQSTNPSAILLTILSGIVFWILVWRAQHELTTGILEELWSRNLLNIFGSPLTFAEWLMAIITLSLIKAIISFSFTVCVAFILYQTNLFIYGFYFLPLGLLLLMFGWAVGTLISGVIFRYGTRIQTLAWAGVMLLSPFSAIYYPLSILPPWAQKVALLIPTSYIFEQVRGLINNQSLDWQKLGIAFGLNLVYLILSVIFLYRSYQQTLKNGLLSVY</sequence>
<evidence type="ECO:0000313" key="3">
    <source>
        <dbReference type="EMBL" id="OGD61738.1"/>
    </source>
</evidence>
<feature type="transmembrane region" description="Helical" evidence="1">
    <location>
        <begin position="27"/>
        <end position="46"/>
    </location>
</feature>
<dbReference type="PROSITE" id="PS51012">
    <property type="entry name" value="ABC_TM2"/>
    <property type="match status" value="1"/>
</dbReference>
<dbReference type="InterPro" id="IPR051784">
    <property type="entry name" value="Nod_factor_ABC_transporter"/>
</dbReference>
<feature type="transmembrane region" description="Helical" evidence="1">
    <location>
        <begin position="172"/>
        <end position="190"/>
    </location>
</feature>
<dbReference type="InterPro" id="IPR047817">
    <property type="entry name" value="ABC2_TM_bact-type"/>
</dbReference>
<dbReference type="PANTHER" id="PTHR43229">
    <property type="entry name" value="NODULATION PROTEIN J"/>
    <property type="match status" value="1"/>
</dbReference>
<evidence type="ECO:0000256" key="1">
    <source>
        <dbReference type="SAM" id="Phobius"/>
    </source>
</evidence>
<proteinExistence type="predicted"/>
<feature type="transmembrane region" description="Helical" evidence="1">
    <location>
        <begin position="92"/>
        <end position="111"/>
    </location>
</feature>
<keyword evidence="1" id="KW-0812">Transmembrane</keyword>
<feature type="transmembrane region" description="Helical" evidence="1">
    <location>
        <begin position="53"/>
        <end position="72"/>
    </location>
</feature>
<gene>
    <name evidence="3" type="ORF">A2160_04670</name>
</gene>
<feature type="transmembrane region" description="Helical" evidence="1">
    <location>
        <begin position="227"/>
        <end position="246"/>
    </location>
</feature>
<evidence type="ECO:0000313" key="4">
    <source>
        <dbReference type="Proteomes" id="UP000177006"/>
    </source>
</evidence>
<dbReference type="AlphaFoldDB" id="A0A1F5E310"/>
<keyword evidence="1" id="KW-0472">Membrane</keyword>
<comment type="caution">
    <text evidence="3">The sequence shown here is derived from an EMBL/GenBank/DDBJ whole genome shotgun (WGS) entry which is preliminary data.</text>
</comment>
<feature type="domain" description="ABC transmembrane type-2" evidence="2">
    <location>
        <begin position="22"/>
        <end position="248"/>
    </location>
</feature>
<accession>A0A1F5E310</accession>
<dbReference type="PANTHER" id="PTHR43229:SF2">
    <property type="entry name" value="NODULATION PROTEIN J"/>
    <property type="match status" value="1"/>
</dbReference>
<dbReference type="Proteomes" id="UP000177006">
    <property type="component" value="Unassembled WGS sequence"/>
</dbReference>
<dbReference type="EMBL" id="MEZK01000034">
    <property type="protein sequence ID" value="OGD61738.1"/>
    <property type="molecule type" value="Genomic_DNA"/>
</dbReference>
<reference evidence="3 4" key="1">
    <citation type="journal article" date="2016" name="Nat. Commun.">
        <title>Thousands of microbial genomes shed light on interconnected biogeochemical processes in an aquifer system.</title>
        <authorList>
            <person name="Anantharaman K."/>
            <person name="Brown C.T."/>
            <person name="Hug L.A."/>
            <person name="Sharon I."/>
            <person name="Castelle C.J."/>
            <person name="Probst A.J."/>
            <person name="Thomas B.C."/>
            <person name="Singh A."/>
            <person name="Wilkins M.J."/>
            <person name="Karaoz U."/>
            <person name="Brodie E.L."/>
            <person name="Williams K.H."/>
            <person name="Hubbard S.S."/>
            <person name="Banfield J.F."/>
        </authorList>
    </citation>
    <scope>NUCLEOTIDE SEQUENCE [LARGE SCALE GENOMIC DNA]</scope>
</reference>
<organism evidence="3 4">
    <name type="scientific">Candidatus Beckwithbacteria bacterium RBG_13_42_9</name>
    <dbReference type="NCBI Taxonomy" id="1797457"/>
    <lineage>
        <taxon>Bacteria</taxon>
        <taxon>Candidatus Beckwithiibacteriota</taxon>
    </lineage>
</organism>
<name>A0A1F5E310_9BACT</name>
<feature type="transmembrane region" description="Helical" evidence="1">
    <location>
        <begin position="118"/>
        <end position="139"/>
    </location>
</feature>
<keyword evidence="1" id="KW-1133">Transmembrane helix</keyword>
<dbReference type="STRING" id="1797457.A2160_04670"/>
<evidence type="ECO:0000259" key="2">
    <source>
        <dbReference type="PROSITE" id="PS51012"/>
    </source>
</evidence>